<dbReference type="Pfam" id="PF00155">
    <property type="entry name" value="Aminotran_1_2"/>
    <property type="match status" value="1"/>
</dbReference>
<keyword evidence="6 12" id="KW-0808">Transferase</keyword>
<comment type="similarity">
    <text evidence="3">Belongs to the class-I pyridoxal-phosphate-dependent aminotransferase family.</text>
</comment>
<evidence type="ECO:0000259" key="11">
    <source>
        <dbReference type="PROSITE" id="PS50949"/>
    </source>
</evidence>
<dbReference type="InterPro" id="IPR004839">
    <property type="entry name" value="Aminotransferase_I/II_large"/>
</dbReference>
<evidence type="ECO:0000256" key="7">
    <source>
        <dbReference type="ARBA" id="ARBA00022898"/>
    </source>
</evidence>
<dbReference type="InterPro" id="IPR036390">
    <property type="entry name" value="WH_DNA-bd_sf"/>
</dbReference>
<dbReference type="GO" id="GO:0047536">
    <property type="term" value="F:2-aminoadipate transaminase activity"/>
    <property type="evidence" value="ECO:0007669"/>
    <property type="project" value="UniProtKB-EC"/>
</dbReference>
<evidence type="ECO:0000256" key="4">
    <source>
        <dbReference type="ARBA" id="ARBA00011738"/>
    </source>
</evidence>
<evidence type="ECO:0000313" key="13">
    <source>
        <dbReference type="Proteomes" id="UP000251431"/>
    </source>
</evidence>
<evidence type="ECO:0000256" key="3">
    <source>
        <dbReference type="ARBA" id="ARBA00007441"/>
    </source>
</evidence>
<evidence type="ECO:0000256" key="8">
    <source>
        <dbReference type="ARBA" id="ARBA00023015"/>
    </source>
</evidence>
<sequence length="472" mass="54793">MGKANQNEDYLFKKVYDDVLHRIERKEWKEHEKLPSVRQLASEMNVHRLTVLKAYQLLKQHDKVYVKDKSGYFVQSIVTKYIECLDQDNPIVSAYVKKNHLSEIHQPSVSYHFSQALIDPNLLPNHYFSNYVKEVFDLYPKVLATYSTVQGDLELRETLTQYFINHYKTHLSPDELLITSGSQQAIHLIAQAFIKPRDVVLIERPSYSAAIDIFKAQGAQIVTVDIHPEGYDLEQVEYYIKKYKPRLFYLNPTFHNPTGYTVSVEQRKRLVELAEHYRFLIIEDDAYHDIYFDQAPPPPIYTFDSVGTVIYIRSFCKYISPGLRIATVICPSSLMKSLLTEKSLADNGSPLLNQKIFLHYFSSLRLQQHLEKIRIALQIRKEIMEEELAVTGWRWNSPKGGLNLWVQLPDDLPTELLLSRSIEQSISFVPGQVCDPLKQLSSWIRLSYSYANEKQLREGVKKLVTVAQSLSK</sequence>
<comment type="cofactor">
    <cofactor evidence="1">
        <name>pyridoxal 5'-phosphate</name>
        <dbReference type="ChEBI" id="CHEBI:597326"/>
    </cofactor>
</comment>
<dbReference type="EMBL" id="UAQE01000001">
    <property type="protein sequence ID" value="SPU00148.1"/>
    <property type="molecule type" value="Genomic_DNA"/>
</dbReference>
<dbReference type="PANTHER" id="PTHR46577">
    <property type="entry name" value="HTH-TYPE TRANSCRIPTIONAL REGULATORY PROTEIN GABR"/>
    <property type="match status" value="1"/>
</dbReference>
<dbReference type="PANTHER" id="PTHR46577:SF1">
    <property type="entry name" value="HTH-TYPE TRANSCRIPTIONAL REGULATORY PROTEIN GABR"/>
    <property type="match status" value="1"/>
</dbReference>
<dbReference type="Gene3D" id="3.40.640.10">
    <property type="entry name" value="Type I PLP-dependent aspartate aminotransferase-like (Major domain)"/>
    <property type="match status" value="1"/>
</dbReference>
<evidence type="ECO:0000256" key="6">
    <source>
        <dbReference type="ARBA" id="ARBA00022679"/>
    </source>
</evidence>
<keyword evidence="7" id="KW-0663">Pyridoxal phosphate</keyword>
<dbReference type="GO" id="GO:0003700">
    <property type="term" value="F:DNA-binding transcription factor activity"/>
    <property type="evidence" value="ECO:0007669"/>
    <property type="project" value="InterPro"/>
</dbReference>
<dbReference type="SMART" id="SM00345">
    <property type="entry name" value="HTH_GNTR"/>
    <property type="match status" value="1"/>
</dbReference>
<dbReference type="Pfam" id="PF00392">
    <property type="entry name" value="GntR"/>
    <property type="match status" value="1"/>
</dbReference>
<keyword evidence="10" id="KW-0804">Transcription</keyword>
<dbReference type="Gene3D" id="1.10.10.10">
    <property type="entry name" value="Winged helix-like DNA-binding domain superfamily/Winged helix DNA-binding domain"/>
    <property type="match status" value="1"/>
</dbReference>
<evidence type="ECO:0000256" key="5">
    <source>
        <dbReference type="ARBA" id="ARBA00022576"/>
    </source>
</evidence>
<feature type="domain" description="HTH gntR-type" evidence="11">
    <location>
        <begin position="9"/>
        <end position="77"/>
    </location>
</feature>
<evidence type="ECO:0000256" key="2">
    <source>
        <dbReference type="ARBA" id="ARBA00005384"/>
    </source>
</evidence>
<reference evidence="12 13" key="1">
    <citation type="submission" date="2018-06" db="EMBL/GenBank/DDBJ databases">
        <authorList>
            <consortium name="Pathogen Informatics"/>
            <person name="Doyle S."/>
        </authorList>
    </citation>
    <scope>NUCLEOTIDE SEQUENCE [LARGE SCALE GENOMIC DNA]</scope>
    <source>
        <strain evidence="12 13">NCTC7582</strain>
    </source>
</reference>
<dbReference type="InterPro" id="IPR051446">
    <property type="entry name" value="HTH_trans_reg/aminotransferase"/>
</dbReference>
<evidence type="ECO:0000313" key="12">
    <source>
        <dbReference type="EMBL" id="SPU00148.1"/>
    </source>
</evidence>
<accession>A0A2X0Y2B5</accession>
<proteinExistence type="inferred from homology"/>
<keyword evidence="8" id="KW-0805">Transcription regulation</keyword>
<keyword evidence="5 12" id="KW-0032">Aminotransferase</keyword>
<dbReference type="Gene3D" id="3.90.1150.10">
    <property type="entry name" value="Aspartate Aminotransferase, domain 1"/>
    <property type="match status" value="1"/>
</dbReference>
<dbReference type="Proteomes" id="UP000251431">
    <property type="component" value="Unassembled WGS sequence"/>
</dbReference>
<name>A0A2X0Y2B5_9BACI</name>
<dbReference type="GO" id="GO:0030170">
    <property type="term" value="F:pyridoxal phosphate binding"/>
    <property type="evidence" value="ECO:0007669"/>
    <property type="project" value="InterPro"/>
</dbReference>
<dbReference type="CDD" id="cd07377">
    <property type="entry name" value="WHTH_GntR"/>
    <property type="match status" value="1"/>
</dbReference>
<dbReference type="RefSeq" id="WP_112117622.1">
    <property type="nucleotide sequence ID" value="NZ_UAQE01000001.1"/>
</dbReference>
<dbReference type="InterPro" id="IPR015421">
    <property type="entry name" value="PyrdxlP-dep_Trfase_major"/>
</dbReference>
<dbReference type="InterPro" id="IPR000524">
    <property type="entry name" value="Tscrpt_reg_HTH_GntR"/>
</dbReference>
<dbReference type="SUPFAM" id="SSF46785">
    <property type="entry name" value="Winged helix' DNA-binding domain"/>
    <property type="match status" value="1"/>
</dbReference>
<comment type="subunit">
    <text evidence="4">Homodimer.</text>
</comment>
<dbReference type="PROSITE" id="PS50949">
    <property type="entry name" value="HTH_GNTR"/>
    <property type="match status" value="1"/>
</dbReference>
<keyword evidence="9" id="KW-0238">DNA-binding</keyword>
<dbReference type="FunFam" id="3.40.640.10:FF:000053">
    <property type="entry name" value="Aminotransferase, class I"/>
    <property type="match status" value="1"/>
</dbReference>
<comment type="similarity">
    <text evidence="2">In the C-terminal section; belongs to the class-I pyridoxal-phosphate-dependent aminotransferase family.</text>
</comment>
<dbReference type="InterPro" id="IPR036388">
    <property type="entry name" value="WH-like_DNA-bd_sf"/>
</dbReference>
<evidence type="ECO:0000256" key="9">
    <source>
        <dbReference type="ARBA" id="ARBA00023125"/>
    </source>
</evidence>
<dbReference type="CDD" id="cd00609">
    <property type="entry name" value="AAT_like"/>
    <property type="match status" value="1"/>
</dbReference>
<dbReference type="AlphaFoldDB" id="A0A2X0Y2B5"/>
<dbReference type="GO" id="GO:0003677">
    <property type="term" value="F:DNA binding"/>
    <property type="evidence" value="ECO:0007669"/>
    <property type="project" value="UniProtKB-KW"/>
</dbReference>
<dbReference type="InterPro" id="IPR015422">
    <property type="entry name" value="PyrdxlP-dep_Trfase_small"/>
</dbReference>
<organism evidence="12 13">
    <name type="scientific">Lysinibacillus capsici</name>
    <dbReference type="NCBI Taxonomy" id="2115968"/>
    <lineage>
        <taxon>Bacteria</taxon>
        <taxon>Bacillati</taxon>
        <taxon>Bacillota</taxon>
        <taxon>Bacilli</taxon>
        <taxon>Bacillales</taxon>
        <taxon>Bacillaceae</taxon>
        <taxon>Lysinibacillus</taxon>
    </lineage>
</organism>
<protein>
    <submittedName>
        <fullName evidence="12">GntR family transcriptional regulator/aminotransferase</fullName>
        <ecNumber evidence="12">2.6.1.39</ecNumber>
    </submittedName>
</protein>
<evidence type="ECO:0000256" key="1">
    <source>
        <dbReference type="ARBA" id="ARBA00001933"/>
    </source>
</evidence>
<gene>
    <name evidence="12" type="primary">lysN_2</name>
    <name evidence="12" type="ORF">NCTC7582_03030</name>
</gene>
<dbReference type="InterPro" id="IPR015424">
    <property type="entry name" value="PyrdxlP-dep_Trfase"/>
</dbReference>
<dbReference type="SUPFAM" id="SSF53383">
    <property type="entry name" value="PLP-dependent transferases"/>
    <property type="match status" value="1"/>
</dbReference>
<dbReference type="EC" id="2.6.1.39" evidence="12"/>
<evidence type="ECO:0000256" key="10">
    <source>
        <dbReference type="ARBA" id="ARBA00023163"/>
    </source>
</evidence>